<dbReference type="AlphaFoldDB" id="A0A1X7TL07"/>
<dbReference type="InterPro" id="IPR001245">
    <property type="entry name" value="Ser-Thr/Tyr_kinase_cat_dom"/>
</dbReference>
<protein>
    <recommendedName>
        <fullName evidence="2">Protein kinase domain-containing protein</fullName>
    </recommendedName>
</protein>
<reference evidence="3" key="1">
    <citation type="submission" date="2017-05" db="UniProtKB">
        <authorList>
            <consortium name="EnsemblMetazoa"/>
        </authorList>
    </citation>
    <scope>IDENTIFICATION</scope>
</reference>
<dbReference type="PROSITE" id="PS50011">
    <property type="entry name" value="PROTEIN_KINASE_DOM"/>
    <property type="match status" value="1"/>
</dbReference>
<dbReference type="GO" id="GO:0007169">
    <property type="term" value="P:cell surface receptor protein tyrosine kinase signaling pathway"/>
    <property type="evidence" value="ECO:0007669"/>
    <property type="project" value="TreeGrafter"/>
</dbReference>
<dbReference type="PANTHER" id="PTHR24416">
    <property type="entry name" value="TYROSINE-PROTEIN KINASE RECEPTOR"/>
    <property type="match status" value="1"/>
</dbReference>
<dbReference type="GO" id="GO:0043235">
    <property type="term" value="C:receptor complex"/>
    <property type="evidence" value="ECO:0007669"/>
    <property type="project" value="TreeGrafter"/>
</dbReference>
<dbReference type="OrthoDB" id="4062651at2759"/>
<name>A0A1X7TL07_AMPQE</name>
<dbReference type="EnsemblMetazoa" id="Aqu2.1.15567_001">
    <property type="protein sequence ID" value="Aqu2.1.15567_001"/>
    <property type="gene ID" value="Aqu2.1.15567"/>
</dbReference>
<feature type="region of interest" description="Disordered" evidence="1">
    <location>
        <begin position="57"/>
        <end position="83"/>
    </location>
</feature>
<dbReference type="InterPro" id="IPR011009">
    <property type="entry name" value="Kinase-like_dom_sf"/>
</dbReference>
<dbReference type="InterPro" id="IPR050122">
    <property type="entry name" value="RTK"/>
</dbReference>
<dbReference type="STRING" id="400682.A0A1X7TL07"/>
<dbReference type="GO" id="GO:0005886">
    <property type="term" value="C:plasma membrane"/>
    <property type="evidence" value="ECO:0007669"/>
    <property type="project" value="TreeGrafter"/>
</dbReference>
<evidence type="ECO:0000313" key="3">
    <source>
        <dbReference type="EnsemblMetazoa" id="Aqu2.1.15567_001"/>
    </source>
</evidence>
<feature type="domain" description="Protein kinase" evidence="2">
    <location>
        <begin position="1"/>
        <end position="112"/>
    </location>
</feature>
<dbReference type="PANTHER" id="PTHR24416:SF539">
    <property type="entry name" value="RECEPTOR PROTEIN-TYROSINE KINASE"/>
    <property type="match status" value="1"/>
</dbReference>
<evidence type="ECO:0000259" key="2">
    <source>
        <dbReference type="PROSITE" id="PS50011"/>
    </source>
</evidence>
<sequence length="524" mass="58410">MSLWATVLHYKKYSSASDVWSYGAVMYEIWSLGHKPFENSTNQECIRLVDSGYRLPPPPGCPKPMNPDTHDRPSFSDISSSLSSPDKQLLMINKEDPVTVLGGALETSHSLYNDLQYVWTKQTAIKTVINNNNLYLGIVELALPLHIDVILVCFMSNRILLEVNGESCTEGFMDYSLLQARAASPSGSLVFNRLAETNATRWIIIEDSMGNDVIFTCTTVITEILIGVDIRTVHNIGTGRNLYPRFEYCTLTLPTPLNVSSGYRIGVYQPPDDRSVVRFHYMNISTNIDGIGKIQPLKINDTNIRISASRDVDYESWTILIHPIVQDTDCYSQLMAPDNITLSSSITDVLFISDVIAVFPDIRLTCHGIITNWIIVANSLVTATVKIRHANNLTTTALSVNISNAIPISSLLYNFTMSDEITVQPGDILMIESYYEYTLVTPVVISSLPIVIRLSVEVMSACCLLVILLYFMSNGILLEANGESCTEGFMDYSLLQGKATNPHRNLRNNRLSNYENPMVDAATR</sequence>
<dbReference type="SUPFAM" id="SSF56112">
    <property type="entry name" value="Protein kinase-like (PK-like)"/>
    <property type="match status" value="1"/>
</dbReference>
<organism evidence="3">
    <name type="scientific">Amphimedon queenslandica</name>
    <name type="common">Sponge</name>
    <dbReference type="NCBI Taxonomy" id="400682"/>
    <lineage>
        <taxon>Eukaryota</taxon>
        <taxon>Metazoa</taxon>
        <taxon>Porifera</taxon>
        <taxon>Demospongiae</taxon>
        <taxon>Heteroscleromorpha</taxon>
        <taxon>Haplosclerida</taxon>
        <taxon>Niphatidae</taxon>
        <taxon>Amphimedon</taxon>
    </lineage>
</organism>
<dbReference type="GO" id="GO:0004714">
    <property type="term" value="F:transmembrane receptor protein tyrosine kinase activity"/>
    <property type="evidence" value="ECO:0007669"/>
    <property type="project" value="TreeGrafter"/>
</dbReference>
<evidence type="ECO:0000256" key="1">
    <source>
        <dbReference type="SAM" id="MobiDB-lite"/>
    </source>
</evidence>
<dbReference type="InterPro" id="IPR000719">
    <property type="entry name" value="Prot_kinase_dom"/>
</dbReference>
<dbReference type="Pfam" id="PF07714">
    <property type="entry name" value="PK_Tyr_Ser-Thr"/>
    <property type="match status" value="1"/>
</dbReference>
<proteinExistence type="predicted"/>
<dbReference type="Gene3D" id="1.10.510.10">
    <property type="entry name" value="Transferase(Phosphotransferase) domain 1"/>
    <property type="match status" value="1"/>
</dbReference>
<dbReference type="InParanoid" id="A0A1X7TL07"/>
<dbReference type="GO" id="GO:0005524">
    <property type="term" value="F:ATP binding"/>
    <property type="evidence" value="ECO:0007669"/>
    <property type="project" value="InterPro"/>
</dbReference>
<accession>A0A1X7TL07</accession>